<dbReference type="Proteomes" id="UP000586042">
    <property type="component" value="Unassembled WGS sequence"/>
</dbReference>
<evidence type="ECO:0000313" key="1">
    <source>
        <dbReference type="EMBL" id="NUW35634.1"/>
    </source>
</evidence>
<accession>A0A7Y6IF55</accession>
<comment type="caution">
    <text evidence="1">The sequence shown here is derived from an EMBL/GenBank/DDBJ whole genome shotgun (WGS) entry which is preliminary data.</text>
</comment>
<protein>
    <submittedName>
        <fullName evidence="1">Uncharacterized protein</fullName>
    </submittedName>
</protein>
<gene>
    <name evidence="1" type="ORF">HTZ77_30015</name>
</gene>
<proteinExistence type="predicted"/>
<evidence type="ECO:0000313" key="2">
    <source>
        <dbReference type="Proteomes" id="UP000586042"/>
    </source>
</evidence>
<dbReference type="RefSeq" id="WP_175593086.1">
    <property type="nucleotide sequence ID" value="NZ_JABWGN010000012.1"/>
</dbReference>
<keyword evidence="2" id="KW-1185">Reference proteome</keyword>
<reference evidence="1 2" key="1">
    <citation type="submission" date="2020-06" db="EMBL/GenBank/DDBJ databases">
        <title>Nonomuraea sp. SMC257, a novel actinomycete isolated from soil.</title>
        <authorList>
            <person name="Chanama M."/>
        </authorList>
    </citation>
    <scope>NUCLEOTIDE SEQUENCE [LARGE SCALE GENOMIC DNA]</scope>
    <source>
        <strain evidence="1 2">SMC257</strain>
    </source>
</reference>
<sequence>MRQRPGDRPPPAYIVRHSTLDQPARLSPLQWCRPRECLADRLPQTFPDVYPGEDGTRGVYPRRYLLLNRQVDAQGNYQGEGAVLLDERPVEDEPFVVTWNTGELVQSGLVRWTLSHASP</sequence>
<name>A0A7Y6IF55_9ACTN</name>
<dbReference type="EMBL" id="JABWGN010000012">
    <property type="protein sequence ID" value="NUW35634.1"/>
    <property type="molecule type" value="Genomic_DNA"/>
</dbReference>
<dbReference type="AlphaFoldDB" id="A0A7Y6IF55"/>
<organism evidence="1 2">
    <name type="scientific">Nonomuraea montanisoli</name>
    <dbReference type="NCBI Taxonomy" id="2741721"/>
    <lineage>
        <taxon>Bacteria</taxon>
        <taxon>Bacillati</taxon>
        <taxon>Actinomycetota</taxon>
        <taxon>Actinomycetes</taxon>
        <taxon>Streptosporangiales</taxon>
        <taxon>Streptosporangiaceae</taxon>
        <taxon>Nonomuraea</taxon>
    </lineage>
</organism>